<dbReference type="RefSeq" id="XP_026297832.1">
    <property type="nucleotide sequence ID" value="XM_026442047.1"/>
</dbReference>
<proteinExistence type="predicted"/>
<sequence>MSINVTVNGNRLNIHKGRMVLSDLDQIKKNERDRRRRLRLEQVRQQSKEISDRLLKRTKCIAKEELKKLENNDKLSLKQIYNGKIMEVQQKYQEDMADIGQAHISAALEPDHDALIKEKQRKNKIAALKRGKEARKQIKNTQQKETIQQQHHERLQHVRELENLRSKMIANICKKTGSEEDTICVTMQNKTDEENKQHKLAKKKTKKLPENVTETHIKIIGNDFKTHSPILKPKIRTSEIIPENDSLVLEQQSTVNSITELSSKQYVIESDNKNFEKKNILTKIDKTRYNPDDYIQTTSESITSDSSSSFSDDSSYFSDSGEQNISKEIKTTKYVKCPASDKVQLYDHNKRYNNVYDQPVGVVEKISTWNEPSAMDLAQEIEQAQTVQQNLLKNLKHNAKKRGEDAALREKIRRDYQILMQNLDQLAGEERKLKASQIEHYPKDVYIQEERRKLLRNQHKKNLNRALKTLLSEESLNEEQCISHPIERQITLTPRKYDKNIDDYTDWKESCCFNQRTKTSKILQNKCKESEASREEQILDMLKKVEKQKRLLLQEFGANLPNDIFNASIKSLFEKDKSVQTQLPVQDVCIQKSLSPEIKVINASYDEDIKDKTEEKKELSVKKVETAVQTITVDRDDIAQDKSTQVQLISEKENESVFVNDEIKTTTKHYPIEPRITIIRHEMDSNNSTSSETINAVTDVDESNNQSPKIILKKKKYNTKILKQTPPKMFHKSCSTRTSKTSSPVKKYSKFLSRSQYSSQRKSLCTEDIPSKKIKMYVDKNGFNIKVKPPQITDITVDVNSQSTQVYSTKSKEEAVSKQQWIQSTSKKIKMKDISDTSTSFASLPSVKPKEIFEALHNNISILEMLDSSANESIRRLRKDISPVSTPDTPSPRTMMMPSNIPHLDRIKKLLRYSSTDSQTNDNDILLFSKNDNSTSIDSSEYQQNDCLPSKNDDVDLKIPISLGFCVCDNPECKQTHARFDEIRNYALKNCPQILQKYEDLQTTCAERIISLTNLIEKVRNEQKGMELFSLIDPSDETSLMQLPDPQPMTNDLQNVHRLVENIEAIHDQLVKTLIESQKIIKSKIIKEEIDQIKETEIISSKCDDNAKDKKELEEIKIKPKILSDEKVNIQLNRFKIQKSTFQASTSTPKHNTWLTPKQYEEEMIEKLSKEILEQSKGFNENVISQKEIYDSAMKHSIQTSTDNNDFKNETQKNHTTIKKHFNKEVKNIKEFIPLLNDIPKTSKTTDNIMHINGRSKPPVSLLSGPYRTEIESSGHELSTIIEFDTPDTVNKSQNNIRSPLSAKKIIETQITKSTAVVKPSEHINTSHNLDNQHSEKLRNSSIKKLSSIVFTQNLKEASIFLDSPKSSKNIGNQNLMENKNKEQKDIIQENDKKFQCDTVKQESLQTKELQSFHSNSNDPNKECKDNKNKITSTSSNSFSELSGVSQIASTPSSTILKYASSPEEMEIALKKLGLGWAITTLKKTREASALSSSSNSDVTPINTAKRMISPVKKQFENNYGLPDFSDMSSISIKEASKSTEKAVLLKGRTSTPKLQNSNSNSEGTNTSNTNISENFQEPDDILIIPNISLTKTKSSIKKLENL</sequence>
<feature type="compositionally biased region" description="Polar residues" evidence="2">
    <location>
        <begin position="1406"/>
        <end position="1419"/>
    </location>
</feature>
<dbReference type="EnsemblMetazoa" id="XM_026442047">
    <property type="protein sequence ID" value="XP_026297832"/>
    <property type="gene ID" value="LOC107964839"/>
</dbReference>
<feature type="region of interest" description="Disordered" evidence="2">
    <location>
        <begin position="1406"/>
        <end position="1436"/>
    </location>
</feature>
<dbReference type="Proteomes" id="UP000005203">
    <property type="component" value="Linkage group LG8"/>
</dbReference>
<evidence type="ECO:0000313" key="4">
    <source>
        <dbReference type="Proteomes" id="UP000005203"/>
    </source>
</evidence>
<feature type="compositionally biased region" description="Low complexity" evidence="2">
    <location>
        <begin position="298"/>
        <end position="320"/>
    </location>
</feature>
<organism evidence="3">
    <name type="scientific">Apis mellifera</name>
    <name type="common">Honeybee</name>
    <dbReference type="NCBI Taxonomy" id="7460"/>
    <lineage>
        <taxon>Eukaryota</taxon>
        <taxon>Metazoa</taxon>
        <taxon>Ecdysozoa</taxon>
        <taxon>Arthropoda</taxon>
        <taxon>Hexapoda</taxon>
        <taxon>Insecta</taxon>
        <taxon>Pterygota</taxon>
        <taxon>Neoptera</taxon>
        <taxon>Endopterygota</taxon>
        <taxon>Hymenoptera</taxon>
        <taxon>Apocrita</taxon>
        <taxon>Aculeata</taxon>
        <taxon>Apoidea</taxon>
        <taxon>Anthophila</taxon>
        <taxon>Apidae</taxon>
        <taxon>Apis</taxon>
    </lineage>
</organism>
<dbReference type="OrthoDB" id="6359887at2759"/>
<evidence type="ECO:0000256" key="1">
    <source>
        <dbReference type="SAM" id="Coils"/>
    </source>
</evidence>
<reference evidence="3" key="1">
    <citation type="submission" date="2021-01" db="UniProtKB">
        <authorList>
            <consortium name="EnsemblMetazoa"/>
        </authorList>
    </citation>
    <scope>IDENTIFICATION</scope>
    <source>
        <strain evidence="3">DH4</strain>
    </source>
</reference>
<evidence type="ECO:0000256" key="2">
    <source>
        <dbReference type="SAM" id="MobiDB-lite"/>
    </source>
</evidence>
<reference evidence="5" key="2">
    <citation type="submission" date="2025-04" db="UniProtKB">
        <authorList>
            <consortium name="RefSeq"/>
        </authorList>
    </citation>
    <scope>IDENTIFICATION</scope>
    <source>
        <strain evidence="5">DH4</strain>
        <tissue evidence="5">Whole body</tissue>
    </source>
</reference>
<dbReference type="GeneID" id="107964839"/>
<evidence type="ECO:0000313" key="3">
    <source>
        <dbReference type="EnsemblMetazoa" id="XP_026297832"/>
    </source>
</evidence>
<feature type="compositionally biased region" description="Basic and acidic residues" evidence="2">
    <location>
        <begin position="1420"/>
        <end position="1429"/>
    </location>
</feature>
<protein>
    <submittedName>
        <fullName evidence="5">Uncharacterized protein LOC107964839 isoform X1</fullName>
    </submittedName>
</protein>
<name>A0A7M7MLL9_APIME</name>
<accession>A0A8B8H1H5</accession>
<keyword evidence="1" id="KW-0175">Coiled coil</keyword>
<feature type="region of interest" description="Disordered" evidence="2">
    <location>
        <begin position="1547"/>
        <end position="1575"/>
    </location>
</feature>
<feature type="coiled-coil region" evidence="1">
    <location>
        <begin position="374"/>
        <end position="429"/>
    </location>
</feature>
<feature type="compositionally biased region" description="Low complexity" evidence="2">
    <location>
        <begin position="1557"/>
        <end position="1575"/>
    </location>
</feature>
<gene>
    <name evidence="5" type="primary">LOC107964839</name>
</gene>
<keyword evidence="4" id="KW-1185">Reference proteome</keyword>
<feature type="region of interest" description="Disordered" evidence="2">
    <location>
        <begin position="298"/>
        <end position="322"/>
    </location>
</feature>
<accession>A0A7M7MLL9</accession>
<evidence type="ECO:0000313" key="5">
    <source>
        <dbReference type="RefSeq" id="XP_026297832.1"/>
    </source>
</evidence>
<dbReference type="KEGG" id="ame:107964839"/>